<dbReference type="RefSeq" id="WP_007280773.1">
    <property type="nucleotide sequence ID" value="NZ_ABCK01000030.1"/>
</dbReference>
<reference evidence="8 9" key="1">
    <citation type="journal article" date="2010" name="J. Bacteriol.">
        <title>Genome sequence of Lentisphaera araneosa HTCC2155T, the type species of the order Lentisphaerales in the phylum Lentisphaerae.</title>
        <authorList>
            <person name="Thrash J.C."/>
            <person name="Cho J.C."/>
            <person name="Vergin K.L."/>
            <person name="Morris R.M."/>
            <person name="Giovannoni S.J."/>
        </authorList>
    </citation>
    <scope>NUCLEOTIDE SEQUENCE [LARGE SCALE GENOMIC DNA]</scope>
    <source>
        <strain evidence="8 9">HTCC2155</strain>
    </source>
</reference>
<dbReference type="InterPro" id="IPR017850">
    <property type="entry name" value="Alkaline_phosphatase_core_sf"/>
</dbReference>
<keyword evidence="4" id="KW-0106">Calcium</keyword>
<evidence type="ECO:0000256" key="1">
    <source>
        <dbReference type="ARBA" id="ARBA00008779"/>
    </source>
</evidence>
<dbReference type="STRING" id="313628.LNTAR_09756"/>
<dbReference type="PROSITE" id="PS00149">
    <property type="entry name" value="SULFATASE_2"/>
    <property type="match status" value="1"/>
</dbReference>
<dbReference type="Pfam" id="PF00884">
    <property type="entry name" value="Sulfatase"/>
    <property type="match status" value="1"/>
</dbReference>
<comment type="caution">
    <text evidence="8">The sequence shown here is derived from an EMBL/GenBank/DDBJ whole genome shotgun (WGS) entry which is preliminary data.</text>
</comment>
<dbReference type="PANTHER" id="PTHR42693">
    <property type="entry name" value="ARYLSULFATASE FAMILY MEMBER"/>
    <property type="match status" value="1"/>
</dbReference>
<dbReference type="PANTHER" id="PTHR42693:SF33">
    <property type="entry name" value="ARYLSULFATASE"/>
    <property type="match status" value="1"/>
</dbReference>
<feature type="compositionally biased region" description="Low complexity" evidence="5">
    <location>
        <begin position="464"/>
        <end position="473"/>
    </location>
</feature>
<dbReference type="InterPro" id="IPR050738">
    <property type="entry name" value="Sulfatase"/>
</dbReference>
<organism evidence="8 9">
    <name type="scientific">Lentisphaera araneosa HTCC2155</name>
    <dbReference type="NCBI Taxonomy" id="313628"/>
    <lineage>
        <taxon>Bacteria</taxon>
        <taxon>Pseudomonadati</taxon>
        <taxon>Lentisphaerota</taxon>
        <taxon>Lentisphaeria</taxon>
        <taxon>Lentisphaerales</taxon>
        <taxon>Lentisphaeraceae</taxon>
        <taxon>Lentisphaera</taxon>
    </lineage>
</organism>
<dbReference type="eggNOG" id="COG3119">
    <property type="taxonomic scope" value="Bacteria"/>
</dbReference>
<feature type="chain" id="PRO_5002694723" evidence="6">
    <location>
        <begin position="27"/>
        <end position="489"/>
    </location>
</feature>
<evidence type="ECO:0000256" key="3">
    <source>
        <dbReference type="ARBA" id="ARBA00022801"/>
    </source>
</evidence>
<proteinExistence type="inferred from homology"/>
<feature type="region of interest" description="Disordered" evidence="5">
    <location>
        <begin position="440"/>
        <end position="489"/>
    </location>
</feature>
<dbReference type="InterPro" id="IPR024607">
    <property type="entry name" value="Sulfatase_CS"/>
</dbReference>
<feature type="compositionally biased region" description="Basic residues" evidence="5">
    <location>
        <begin position="474"/>
        <end position="489"/>
    </location>
</feature>
<keyword evidence="9" id="KW-1185">Reference proteome</keyword>
<evidence type="ECO:0000259" key="7">
    <source>
        <dbReference type="Pfam" id="PF00884"/>
    </source>
</evidence>
<evidence type="ECO:0000256" key="5">
    <source>
        <dbReference type="SAM" id="MobiDB-lite"/>
    </source>
</evidence>
<dbReference type="Proteomes" id="UP000004947">
    <property type="component" value="Unassembled WGS sequence"/>
</dbReference>
<dbReference type="EMBL" id="ABCK01000030">
    <property type="protein sequence ID" value="EDM25409.1"/>
    <property type="molecule type" value="Genomic_DNA"/>
</dbReference>
<accession>A6DSG4</accession>
<feature type="signal peptide" evidence="6">
    <location>
        <begin position="1"/>
        <end position="26"/>
    </location>
</feature>
<dbReference type="AlphaFoldDB" id="A6DSG4"/>
<dbReference type="OrthoDB" id="5901192at2"/>
<gene>
    <name evidence="8" type="ORF">LNTAR_09756</name>
</gene>
<evidence type="ECO:0000313" key="8">
    <source>
        <dbReference type="EMBL" id="EDM25409.1"/>
    </source>
</evidence>
<keyword evidence="6" id="KW-0732">Signal</keyword>
<dbReference type="Gene3D" id="3.40.720.10">
    <property type="entry name" value="Alkaline Phosphatase, subunit A"/>
    <property type="match status" value="1"/>
</dbReference>
<dbReference type="GO" id="GO:0046872">
    <property type="term" value="F:metal ion binding"/>
    <property type="evidence" value="ECO:0007669"/>
    <property type="project" value="UniProtKB-KW"/>
</dbReference>
<dbReference type="Gene3D" id="3.30.1120.10">
    <property type="match status" value="1"/>
</dbReference>
<keyword evidence="2" id="KW-0479">Metal-binding</keyword>
<comment type="similarity">
    <text evidence="1">Belongs to the sulfatase family.</text>
</comment>
<feature type="domain" description="Sulfatase N-terminal" evidence="7">
    <location>
        <begin position="30"/>
        <end position="333"/>
    </location>
</feature>
<dbReference type="InterPro" id="IPR000917">
    <property type="entry name" value="Sulfatase_N"/>
</dbReference>
<evidence type="ECO:0000256" key="2">
    <source>
        <dbReference type="ARBA" id="ARBA00022723"/>
    </source>
</evidence>
<sequence length="489" mass="54690">MIKLNRQFVTSLACLAFFTGVVSLQAQQKPNILFYLTDDLGYGDIGCYGAEGQYTPAIDQLAKEGTKFSSFYVHQRCSPSRAAFMTGSYAHRVGLPQVIYKHREGPIGLNPSEITLPELMKTAGYNTALVGKWHLGEWKPFHPLNHGYDYFYGFLKVIEGSEKPSLIENRKELASKIQKTEGQAPGMVKAAINFMTKHKKNPFFLVYSDPMPHAPYFPSEQFKGTSKRGNYGEVIHEIDWQFKHLMDALDELGLKENTIVVFTSDNGPPVERQKKYDVGLSGPLRDGKWTNFEGGVRVPFIIRWPGKVKVDASSDAMIGIIDMLPTFCELAGVDVPNDRVIDGVNILPQLLGDQESKALRETQIVPGATIIHNGWKYYAKQQNPYNNKKPEDWNGLQPAKEGALFNLKEDIGETTEVSAQHPEIAESLKKNMAKFMAELKKNSRPAGDASNLAEKNFQIERLPASSQAANKSAKGSKKKKDKKNKKNKK</sequence>
<name>A6DSG4_9BACT</name>
<keyword evidence="3" id="KW-0378">Hydrolase</keyword>
<dbReference type="SUPFAM" id="SSF53649">
    <property type="entry name" value="Alkaline phosphatase-like"/>
    <property type="match status" value="1"/>
</dbReference>
<protein>
    <submittedName>
        <fullName evidence="8">Arylsulphatase A</fullName>
    </submittedName>
</protein>
<evidence type="ECO:0000313" key="9">
    <source>
        <dbReference type="Proteomes" id="UP000004947"/>
    </source>
</evidence>
<evidence type="ECO:0000256" key="6">
    <source>
        <dbReference type="SAM" id="SignalP"/>
    </source>
</evidence>
<dbReference type="GO" id="GO:0004065">
    <property type="term" value="F:arylsulfatase activity"/>
    <property type="evidence" value="ECO:0007669"/>
    <property type="project" value="TreeGrafter"/>
</dbReference>
<evidence type="ECO:0000256" key="4">
    <source>
        <dbReference type="ARBA" id="ARBA00022837"/>
    </source>
</evidence>